<accession>L0RI98</accession>
<evidence type="ECO:0000259" key="4">
    <source>
        <dbReference type="Pfam" id="PF01212"/>
    </source>
</evidence>
<dbReference type="STRING" id="1121451.DESAM_23074"/>
<evidence type="ECO:0000313" key="5">
    <source>
        <dbReference type="EMBL" id="CCO25341.1"/>
    </source>
</evidence>
<dbReference type="InterPro" id="IPR015424">
    <property type="entry name" value="PyrdxlP-dep_Trfase"/>
</dbReference>
<name>L0RI98_9BACT</name>
<keyword evidence="6" id="KW-1185">Reference proteome</keyword>
<dbReference type="eggNOG" id="COG2008">
    <property type="taxonomic scope" value="Bacteria"/>
</dbReference>
<dbReference type="EC" id="4.1.2.48" evidence="5"/>
<proteinExistence type="inferred from homology"/>
<dbReference type="RefSeq" id="WP_015337938.1">
    <property type="nucleotide sequence ID" value="NC_020055.1"/>
</dbReference>
<dbReference type="OrthoDB" id="9774495at2"/>
<dbReference type="InterPro" id="IPR015422">
    <property type="entry name" value="PyrdxlP-dep_Trfase_small"/>
</dbReference>
<dbReference type="KEGG" id="dhy:DESAM_23074"/>
<dbReference type="GO" id="GO:0006520">
    <property type="term" value="P:amino acid metabolic process"/>
    <property type="evidence" value="ECO:0007669"/>
    <property type="project" value="InterPro"/>
</dbReference>
<dbReference type="PANTHER" id="PTHR48097">
    <property type="entry name" value="L-THREONINE ALDOLASE-RELATED"/>
    <property type="match status" value="1"/>
</dbReference>
<gene>
    <name evidence="5" type="primary">ltaE</name>
    <name evidence="5" type="ORF">DESAM_23074</name>
</gene>
<dbReference type="SUPFAM" id="SSF53383">
    <property type="entry name" value="PLP-dependent transferases"/>
    <property type="match status" value="1"/>
</dbReference>
<dbReference type="Pfam" id="PF01212">
    <property type="entry name" value="Beta_elim_lyase"/>
    <property type="match status" value="1"/>
</dbReference>
<dbReference type="AlphaFoldDB" id="L0RI98"/>
<dbReference type="PANTHER" id="PTHR48097:SF5">
    <property type="entry name" value="LOW SPECIFICITY L-THREONINE ALDOLASE"/>
    <property type="match status" value="1"/>
</dbReference>
<dbReference type="Gene3D" id="3.90.1150.10">
    <property type="entry name" value="Aspartate Aminotransferase, domain 1"/>
    <property type="match status" value="1"/>
</dbReference>
<feature type="domain" description="Aromatic amino acid beta-eliminating lyase/threonine aldolase" evidence="4">
    <location>
        <begin position="4"/>
        <end position="290"/>
    </location>
</feature>
<dbReference type="HOGENOM" id="CLU_049619_0_0_7"/>
<dbReference type="Gene3D" id="3.40.640.10">
    <property type="entry name" value="Type I PLP-dependent aspartate aminotransferase-like (Major domain)"/>
    <property type="match status" value="1"/>
</dbReference>
<evidence type="ECO:0000256" key="1">
    <source>
        <dbReference type="ARBA" id="ARBA00001933"/>
    </source>
</evidence>
<sequence>MRAFASDNYSGVHPDIMDAIVEANKDHMISYGEDPVSDEAEKLFQNHFGEDAKIFFMTTGTATNTLILKHLTRSWNSVICTECAHITVDECGSSEAIAGVKLIHAQTVNGKLNVESLKPLLSGRLDVHQSQPAVVSITQSTELGTLYTLAEIKDICDYAHSKGLYVHMDGARITNAATALGVSFKEMTVDCGVDVLSFGGTKIGCMGAEAAVFINSELGKGFGFVRKQGMQLTSKMRFIGAQFKALLSNELWKKNAEWSNSLAAKLAAKAAEINGVEITRPVEANGVFAIIPKDIVATMQEKFPFYIWDEATGEVRWMTSWSTTEEDIDNFCAALKDALD</sequence>
<dbReference type="GO" id="GO:0016829">
    <property type="term" value="F:lyase activity"/>
    <property type="evidence" value="ECO:0007669"/>
    <property type="project" value="UniProtKB-KW"/>
</dbReference>
<keyword evidence="3" id="KW-0663">Pyridoxal phosphate</keyword>
<dbReference type="EMBL" id="FO203522">
    <property type="protein sequence ID" value="CCO25341.1"/>
    <property type="molecule type" value="Genomic_DNA"/>
</dbReference>
<dbReference type="PATRIC" id="fig|1121451.3.peg.3277"/>
<dbReference type="Proteomes" id="UP000010808">
    <property type="component" value="Chromosome"/>
</dbReference>
<organism evidence="5 6">
    <name type="scientific">Maridesulfovibrio hydrothermalis AM13 = DSM 14728</name>
    <dbReference type="NCBI Taxonomy" id="1121451"/>
    <lineage>
        <taxon>Bacteria</taxon>
        <taxon>Pseudomonadati</taxon>
        <taxon>Thermodesulfobacteriota</taxon>
        <taxon>Desulfovibrionia</taxon>
        <taxon>Desulfovibrionales</taxon>
        <taxon>Desulfovibrionaceae</taxon>
        <taxon>Maridesulfovibrio</taxon>
    </lineage>
</organism>
<reference evidence="5 6" key="1">
    <citation type="submission" date="2012-10" db="EMBL/GenBank/DDBJ databases">
        <authorList>
            <person name="Genoscope - CEA"/>
        </authorList>
    </citation>
    <scope>NUCLEOTIDE SEQUENCE [LARGE SCALE GENOMIC DNA]</scope>
    <source>
        <strain evidence="6">AM13 / DSM 14728</strain>
    </source>
</reference>
<keyword evidence="5" id="KW-0456">Lyase</keyword>
<protein>
    <submittedName>
        <fullName evidence="5">Low specificity L-threonine aldolase</fullName>
        <ecNumber evidence="5">4.1.2.48</ecNumber>
    </submittedName>
</protein>
<evidence type="ECO:0000313" key="6">
    <source>
        <dbReference type="Proteomes" id="UP000010808"/>
    </source>
</evidence>
<comment type="cofactor">
    <cofactor evidence="1">
        <name>pyridoxal 5'-phosphate</name>
        <dbReference type="ChEBI" id="CHEBI:597326"/>
    </cofactor>
</comment>
<evidence type="ECO:0000256" key="3">
    <source>
        <dbReference type="ARBA" id="ARBA00022898"/>
    </source>
</evidence>
<dbReference type="InterPro" id="IPR015421">
    <property type="entry name" value="PyrdxlP-dep_Trfase_major"/>
</dbReference>
<dbReference type="InterPro" id="IPR001597">
    <property type="entry name" value="ArAA_b-elim_lyase/Thr_aldolase"/>
</dbReference>
<evidence type="ECO:0000256" key="2">
    <source>
        <dbReference type="ARBA" id="ARBA00006966"/>
    </source>
</evidence>
<comment type="similarity">
    <text evidence="2">Belongs to the threonine aldolase family.</text>
</comment>